<evidence type="ECO:0000313" key="2">
    <source>
        <dbReference type="EMBL" id="AXY21072.1"/>
    </source>
</evidence>
<dbReference type="Pfam" id="PF05721">
    <property type="entry name" value="PhyH"/>
    <property type="match status" value="1"/>
</dbReference>
<dbReference type="PANTHER" id="PTHR20883">
    <property type="entry name" value="PHYTANOYL-COA DIOXYGENASE DOMAIN CONTAINING 1"/>
    <property type="match status" value="1"/>
</dbReference>
<comment type="cofactor">
    <cofactor evidence="1">
        <name>Fe(2+)</name>
        <dbReference type="ChEBI" id="CHEBI:29033"/>
    </cofactor>
</comment>
<protein>
    <submittedName>
        <fullName evidence="2">1-deoxypentalenic acid 11-beta-hydroxylase</fullName>
        <ecNumber evidence="2">1.14.11.35</ecNumber>
    </submittedName>
</protein>
<dbReference type="KEGG" id="ksc:CD178_00245"/>
<dbReference type="Gene3D" id="2.60.120.620">
    <property type="entry name" value="q2cbj1_9rhob like domain"/>
    <property type="match status" value="1"/>
</dbReference>
<dbReference type="SUPFAM" id="SSF51197">
    <property type="entry name" value="Clavaminate synthase-like"/>
    <property type="match status" value="1"/>
</dbReference>
<name>A0A347W879_9PROT</name>
<proteinExistence type="predicted"/>
<gene>
    <name evidence="2" type="primary">ptlH</name>
    <name evidence="2" type="ORF">CD178_00245</name>
</gene>
<organism evidence="2 3">
    <name type="scientific">Komagataeibacter saccharivorans</name>
    <dbReference type="NCBI Taxonomy" id="265959"/>
    <lineage>
        <taxon>Bacteria</taxon>
        <taxon>Pseudomonadati</taxon>
        <taxon>Pseudomonadota</taxon>
        <taxon>Alphaproteobacteria</taxon>
        <taxon>Acetobacterales</taxon>
        <taxon>Acetobacteraceae</taxon>
        <taxon>Komagataeibacter</taxon>
    </lineage>
</organism>
<accession>A0A347W879</accession>
<dbReference type="InterPro" id="IPR008775">
    <property type="entry name" value="Phytyl_CoA_dOase-like"/>
</dbReference>
<keyword evidence="2" id="KW-0560">Oxidoreductase</keyword>
<dbReference type="GO" id="GO:0005506">
    <property type="term" value="F:iron ion binding"/>
    <property type="evidence" value="ECO:0007669"/>
    <property type="project" value="UniProtKB-ARBA"/>
</dbReference>
<dbReference type="AlphaFoldDB" id="A0A347W879"/>
<keyword evidence="3" id="KW-1185">Reference proteome</keyword>
<dbReference type="RefSeq" id="WP_118962327.1">
    <property type="nucleotide sequence ID" value="NZ_JBDNYX010000003.1"/>
</dbReference>
<dbReference type="Proteomes" id="UP000264120">
    <property type="component" value="Chromosome"/>
</dbReference>
<sequence length="277" mass="30781">MSMALTPQQVAFFRTHGYLSPLQAFSPDQARHYRARLEAYERQTGEEMNARLKIKAHLAFPWLCDVARNPAIVAAVRSLLGPDVLLFGASCFAKNAHDPRFVSWHQDSAYYGLDPHEEVTVWVALSRADTRSGCLKVLPGSHLGPDRVHDETYDAANLLSRGQSLRDIDEAQAVEMPLEPGQFSIHHERTAHGSGPNLSDDRRVGVAFFYMPAHVRSTLGRRTAMPVCGSDSYGHWDRDPEPRTDLDAQSMAALEMVWGDYRDKARTGQAAQGSPAP</sequence>
<evidence type="ECO:0000256" key="1">
    <source>
        <dbReference type="ARBA" id="ARBA00001954"/>
    </source>
</evidence>
<dbReference type="PANTHER" id="PTHR20883:SF48">
    <property type="entry name" value="ECTOINE DIOXYGENASE"/>
    <property type="match status" value="1"/>
</dbReference>
<dbReference type="GO" id="GO:0016706">
    <property type="term" value="F:2-oxoglutarate-dependent dioxygenase activity"/>
    <property type="evidence" value="ECO:0007669"/>
    <property type="project" value="UniProtKB-ARBA"/>
</dbReference>
<evidence type="ECO:0000313" key="3">
    <source>
        <dbReference type="Proteomes" id="UP000264120"/>
    </source>
</evidence>
<dbReference type="EMBL" id="CP023036">
    <property type="protein sequence ID" value="AXY21072.1"/>
    <property type="molecule type" value="Genomic_DNA"/>
</dbReference>
<dbReference type="EC" id="1.14.11.35" evidence="2"/>
<reference evidence="2 3" key="1">
    <citation type="submission" date="2017-08" db="EMBL/GenBank/DDBJ databases">
        <title>Complete genome sequence of Gluconacetobacter saccharivorans CV1 isolated from Fermented Vinegar.</title>
        <authorList>
            <person name="Kim S.-Y."/>
        </authorList>
    </citation>
    <scope>NUCLEOTIDE SEQUENCE [LARGE SCALE GENOMIC DNA]</scope>
    <source>
        <strain evidence="2 3">CV1</strain>
    </source>
</reference>
<dbReference type="OrthoDB" id="9791262at2"/>